<feature type="non-terminal residue" evidence="2">
    <location>
        <position position="58"/>
    </location>
</feature>
<reference evidence="2" key="1">
    <citation type="journal article" date="2014" name="Front. Microbiol.">
        <title>High frequency of phylogenetically diverse reductive dehalogenase-homologous genes in deep subseafloor sedimentary metagenomes.</title>
        <authorList>
            <person name="Kawai M."/>
            <person name="Futagami T."/>
            <person name="Toyoda A."/>
            <person name="Takaki Y."/>
            <person name="Nishi S."/>
            <person name="Hori S."/>
            <person name="Arai W."/>
            <person name="Tsubouchi T."/>
            <person name="Morono Y."/>
            <person name="Uchiyama I."/>
            <person name="Ito T."/>
            <person name="Fujiyama A."/>
            <person name="Inagaki F."/>
            <person name="Takami H."/>
        </authorList>
    </citation>
    <scope>NUCLEOTIDE SEQUENCE</scope>
    <source>
        <strain evidence="2">Expedition CK06-06</strain>
    </source>
</reference>
<gene>
    <name evidence="2" type="ORF">S01H1_19055</name>
</gene>
<comment type="caution">
    <text evidence="2">The sequence shown here is derived from an EMBL/GenBank/DDBJ whole genome shotgun (WGS) entry which is preliminary data.</text>
</comment>
<evidence type="ECO:0000313" key="2">
    <source>
        <dbReference type="EMBL" id="GAF91467.1"/>
    </source>
</evidence>
<name>X0TTI5_9ZZZZ</name>
<organism evidence="2">
    <name type="scientific">marine sediment metagenome</name>
    <dbReference type="NCBI Taxonomy" id="412755"/>
    <lineage>
        <taxon>unclassified sequences</taxon>
        <taxon>metagenomes</taxon>
        <taxon>ecological metagenomes</taxon>
    </lineage>
</organism>
<sequence length="58" mass="6309">MYTNVGKNVYKNLYKNLGKKVGKILTTSVVYFSNSRLSAELGGGQEPGVERGTQKTSP</sequence>
<feature type="region of interest" description="Disordered" evidence="1">
    <location>
        <begin position="39"/>
        <end position="58"/>
    </location>
</feature>
<dbReference type="EMBL" id="BARS01010251">
    <property type="protein sequence ID" value="GAF91467.1"/>
    <property type="molecule type" value="Genomic_DNA"/>
</dbReference>
<dbReference type="AlphaFoldDB" id="X0TTI5"/>
<evidence type="ECO:0000256" key="1">
    <source>
        <dbReference type="SAM" id="MobiDB-lite"/>
    </source>
</evidence>
<feature type="compositionally biased region" description="Basic and acidic residues" evidence="1">
    <location>
        <begin position="48"/>
        <end position="58"/>
    </location>
</feature>
<accession>X0TTI5</accession>
<proteinExistence type="predicted"/>
<protein>
    <submittedName>
        <fullName evidence="2">Uncharacterized protein</fullName>
    </submittedName>
</protein>